<keyword evidence="1 2" id="KW-0808">Transferase</keyword>
<dbReference type="Proteomes" id="UP000305067">
    <property type="component" value="Unassembled WGS sequence"/>
</dbReference>
<name>A0A5C3QZE6_9AGAR</name>
<dbReference type="InterPro" id="IPR050317">
    <property type="entry name" value="Plant_Fungal_Acyltransferase"/>
</dbReference>
<sequence>MSEPAHVQITLVYPTRKHNRPQAPAEIPLHGFDLLSWPLQIKNHRFFRPPQSLAFDDVVTKLQTSLAEALELYPPVAGQVRTDEGGDVIIATRVDSGTPFLVERRDIPFIADSEDLAPRSDVLLPLGSQVLAVKVTQFSCGTIAVATSIHHQVTDLRGYLDFLEVWSSLVRGEAPPDSTLPRDFTHTPSRFLPLLSDNQDALLAPPGYEALPLADAGGSPFSPARITRWRFTPAQMSKLKKDMTASFSTPTQWISSGDAVAALAAVAITRARKASNLPRLQCFGGGSSANSPNDRIAMAADGRSRAPDGAMLNRQYFGNFNALPIISVPRVDLESPSLESCARVALSLRQGLQEQLSPQALAHKTAFFEEPKHKHPEGRVAWRSDVTMTNWSGFDLEGPEFGLGWGSPFLTTDGSVGSAYPPGYVLFQRDGGTKGLLAMITVEEQAVAGLETDRFLREHGTLVS</sequence>
<dbReference type="Pfam" id="PF02458">
    <property type="entry name" value="Transferase"/>
    <property type="match status" value="1"/>
</dbReference>
<dbReference type="PANTHER" id="PTHR31642:SF310">
    <property type="entry name" value="FATTY ALCOHOL:CAFFEOYL-COA ACYLTRANSFERASE"/>
    <property type="match status" value="1"/>
</dbReference>
<organism evidence="2 3">
    <name type="scientific">Pterulicium gracile</name>
    <dbReference type="NCBI Taxonomy" id="1884261"/>
    <lineage>
        <taxon>Eukaryota</taxon>
        <taxon>Fungi</taxon>
        <taxon>Dikarya</taxon>
        <taxon>Basidiomycota</taxon>
        <taxon>Agaricomycotina</taxon>
        <taxon>Agaricomycetes</taxon>
        <taxon>Agaricomycetidae</taxon>
        <taxon>Agaricales</taxon>
        <taxon>Pleurotineae</taxon>
        <taxon>Pterulaceae</taxon>
        <taxon>Pterulicium</taxon>
    </lineage>
</organism>
<dbReference type="AlphaFoldDB" id="A0A5C3QZE6"/>
<evidence type="ECO:0000313" key="2">
    <source>
        <dbReference type="EMBL" id="TFL06717.1"/>
    </source>
</evidence>
<dbReference type="InterPro" id="IPR023213">
    <property type="entry name" value="CAT-like_dom_sf"/>
</dbReference>
<dbReference type="PANTHER" id="PTHR31642">
    <property type="entry name" value="TRICHOTHECENE 3-O-ACETYLTRANSFERASE"/>
    <property type="match status" value="1"/>
</dbReference>
<dbReference type="EMBL" id="ML178815">
    <property type="protein sequence ID" value="TFL06717.1"/>
    <property type="molecule type" value="Genomic_DNA"/>
</dbReference>
<dbReference type="GO" id="GO:0016747">
    <property type="term" value="F:acyltransferase activity, transferring groups other than amino-acyl groups"/>
    <property type="evidence" value="ECO:0007669"/>
    <property type="project" value="TreeGrafter"/>
</dbReference>
<proteinExistence type="predicted"/>
<protein>
    <submittedName>
        <fullName evidence="2">Transferase</fullName>
    </submittedName>
</protein>
<dbReference type="STRING" id="1884261.A0A5C3QZE6"/>
<evidence type="ECO:0000313" key="3">
    <source>
        <dbReference type="Proteomes" id="UP000305067"/>
    </source>
</evidence>
<dbReference type="Gene3D" id="3.30.559.10">
    <property type="entry name" value="Chloramphenicol acetyltransferase-like domain"/>
    <property type="match status" value="2"/>
</dbReference>
<dbReference type="OrthoDB" id="1862401at2759"/>
<reference evidence="2 3" key="1">
    <citation type="journal article" date="2019" name="Nat. Ecol. Evol.">
        <title>Megaphylogeny resolves global patterns of mushroom evolution.</title>
        <authorList>
            <person name="Varga T."/>
            <person name="Krizsan K."/>
            <person name="Foldi C."/>
            <person name="Dima B."/>
            <person name="Sanchez-Garcia M."/>
            <person name="Sanchez-Ramirez S."/>
            <person name="Szollosi G.J."/>
            <person name="Szarkandi J.G."/>
            <person name="Papp V."/>
            <person name="Albert L."/>
            <person name="Andreopoulos W."/>
            <person name="Angelini C."/>
            <person name="Antonin V."/>
            <person name="Barry K.W."/>
            <person name="Bougher N.L."/>
            <person name="Buchanan P."/>
            <person name="Buyck B."/>
            <person name="Bense V."/>
            <person name="Catcheside P."/>
            <person name="Chovatia M."/>
            <person name="Cooper J."/>
            <person name="Damon W."/>
            <person name="Desjardin D."/>
            <person name="Finy P."/>
            <person name="Geml J."/>
            <person name="Haridas S."/>
            <person name="Hughes K."/>
            <person name="Justo A."/>
            <person name="Karasinski D."/>
            <person name="Kautmanova I."/>
            <person name="Kiss B."/>
            <person name="Kocsube S."/>
            <person name="Kotiranta H."/>
            <person name="LaButti K.M."/>
            <person name="Lechner B.E."/>
            <person name="Liimatainen K."/>
            <person name="Lipzen A."/>
            <person name="Lukacs Z."/>
            <person name="Mihaltcheva S."/>
            <person name="Morgado L.N."/>
            <person name="Niskanen T."/>
            <person name="Noordeloos M.E."/>
            <person name="Ohm R.A."/>
            <person name="Ortiz-Santana B."/>
            <person name="Ovrebo C."/>
            <person name="Racz N."/>
            <person name="Riley R."/>
            <person name="Savchenko A."/>
            <person name="Shiryaev A."/>
            <person name="Soop K."/>
            <person name="Spirin V."/>
            <person name="Szebenyi C."/>
            <person name="Tomsovsky M."/>
            <person name="Tulloss R.E."/>
            <person name="Uehling J."/>
            <person name="Grigoriev I.V."/>
            <person name="Vagvolgyi C."/>
            <person name="Papp T."/>
            <person name="Martin F.M."/>
            <person name="Miettinen O."/>
            <person name="Hibbett D.S."/>
            <person name="Nagy L.G."/>
        </authorList>
    </citation>
    <scope>NUCLEOTIDE SEQUENCE [LARGE SCALE GENOMIC DNA]</scope>
    <source>
        <strain evidence="2 3">CBS 309.79</strain>
    </source>
</reference>
<keyword evidence="3" id="KW-1185">Reference proteome</keyword>
<accession>A0A5C3QZE6</accession>
<gene>
    <name evidence="2" type="ORF">BDV98DRAFT_162557</name>
</gene>
<evidence type="ECO:0000256" key="1">
    <source>
        <dbReference type="ARBA" id="ARBA00022679"/>
    </source>
</evidence>